<dbReference type="EMBL" id="QSSQ01000024">
    <property type="protein sequence ID" value="RGM00876.1"/>
    <property type="molecule type" value="Genomic_DNA"/>
</dbReference>
<dbReference type="AlphaFoldDB" id="A0A174EQW9"/>
<evidence type="ECO:0000313" key="2">
    <source>
        <dbReference type="EMBL" id="CUO39901.1"/>
    </source>
</evidence>
<evidence type="ECO:0000256" key="1">
    <source>
        <dbReference type="SAM" id="MobiDB-lite"/>
    </source>
</evidence>
<dbReference type="EMBL" id="CYZE01000006">
    <property type="protein sequence ID" value="CUO39901.1"/>
    <property type="molecule type" value="Genomic_DNA"/>
</dbReference>
<dbReference type="RefSeq" id="WP_055655798.1">
    <property type="nucleotide sequence ID" value="NZ_CABIXC010000006.1"/>
</dbReference>
<proteinExistence type="predicted"/>
<dbReference type="Proteomes" id="UP000261257">
    <property type="component" value="Unassembled WGS sequence"/>
</dbReference>
<reference evidence="2 4" key="1">
    <citation type="submission" date="2015-09" db="EMBL/GenBank/DDBJ databases">
        <authorList>
            <consortium name="Pathogen Informatics"/>
        </authorList>
    </citation>
    <scope>NUCLEOTIDE SEQUENCE [LARGE SCALE GENOMIC DNA]</scope>
    <source>
        <strain evidence="2 4">2789STDY5608850</strain>
    </source>
</reference>
<evidence type="ECO:0000313" key="5">
    <source>
        <dbReference type="Proteomes" id="UP000261257"/>
    </source>
</evidence>
<accession>A0A174EQW9</accession>
<organism evidence="2 4">
    <name type="scientific">Hungatella hathewayi</name>
    <dbReference type="NCBI Taxonomy" id="154046"/>
    <lineage>
        <taxon>Bacteria</taxon>
        <taxon>Bacillati</taxon>
        <taxon>Bacillota</taxon>
        <taxon>Clostridia</taxon>
        <taxon>Lachnospirales</taxon>
        <taxon>Lachnospiraceae</taxon>
        <taxon>Hungatella</taxon>
    </lineage>
</organism>
<protein>
    <submittedName>
        <fullName evidence="2">Uncharacterized protein</fullName>
    </submittedName>
</protein>
<name>A0A174EQW9_9FIRM</name>
<reference evidence="3 5" key="2">
    <citation type="submission" date="2018-08" db="EMBL/GenBank/DDBJ databases">
        <title>A genome reference for cultivated species of the human gut microbiota.</title>
        <authorList>
            <person name="Zou Y."/>
            <person name="Xue W."/>
            <person name="Luo G."/>
        </authorList>
    </citation>
    <scope>NUCLEOTIDE SEQUENCE [LARGE SCALE GENOMIC DNA]</scope>
    <source>
        <strain evidence="3 5">TF05-11AC</strain>
    </source>
</reference>
<dbReference type="GeneID" id="86063798"/>
<dbReference type="Proteomes" id="UP000095651">
    <property type="component" value="Unassembled WGS sequence"/>
</dbReference>
<feature type="compositionally biased region" description="Polar residues" evidence="1">
    <location>
        <begin position="128"/>
        <end position="138"/>
    </location>
</feature>
<gene>
    <name evidence="3" type="ORF">DXC39_20325</name>
    <name evidence="2" type="ORF">ERS852407_02686</name>
</gene>
<evidence type="ECO:0000313" key="4">
    <source>
        <dbReference type="Proteomes" id="UP000095651"/>
    </source>
</evidence>
<sequence length="183" mass="20389">MNNEKNSQPVDLDSLIGDNHLQMMKAALPYMSVTEQRFISLFVKFNELRRTVKLFEDEEVAAMGICSTGEDTEKPASPIDMLGAIKPFGTPTEQDLIDLIMNFFQGFKLAGAVSDAVPGSMVPDPEPTENTARQAQSQTPPPHRSGGPFGRMSFDQIKNFIPQEQQSRLETMQLMMSAMQQMN</sequence>
<feature type="region of interest" description="Disordered" evidence="1">
    <location>
        <begin position="119"/>
        <end position="152"/>
    </location>
</feature>
<evidence type="ECO:0000313" key="3">
    <source>
        <dbReference type="EMBL" id="RGM00876.1"/>
    </source>
</evidence>